<proteinExistence type="predicted"/>
<reference evidence="3" key="1">
    <citation type="submission" date="2019-02" db="EMBL/GenBank/DDBJ databases">
        <authorList>
            <person name="Gruber-Vodicka R. H."/>
            <person name="Seah K. B. B."/>
        </authorList>
    </citation>
    <scope>NUCLEOTIDE SEQUENCE</scope>
    <source>
        <strain evidence="2">BECK_S312</strain>
        <strain evidence="3">BECK_S426</strain>
    </source>
</reference>
<gene>
    <name evidence="2" type="ORF">BECKLPF1236A_GA0070988_1000225</name>
    <name evidence="3" type="ORF">BECKLPF1236C_GA0070990_1000619</name>
</gene>
<organism evidence="3">
    <name type="scientific">Candidatus Kentrum sp. LPFa</name>
    <dbReference type="NCBI Taxonomy" id="2126335"/>
    <lineage>
        <taxon>Bacteria</taxon>
        <taxon>Pseudomonadati</taxon>
        <taxon>Pseudomonadota</taxon>
        <taxon>Gammaproteobacteria</taxon>
        <taxon>Candidatus Kentrum</taxon>
    </lineage>
</organism>
<accession>A0A450X2S7</accession>
<feature type="region of interest" description="Disordered" evidence="1">
    <location>
        <begin position="1"/>
        <end position="21"/>
    </location>
</feature>
<dbReference type="EMBL" id="CAADFM010000002">
    <property type="protein sequence ID" value="VFK06293.1"/>
    <property type="molecule type" value="Genomic_DNA"/>
</dbReference>
<protein>
    <submittedName>
        <fullName evidence="3">Uncharacterized protein</fullName>
    </submittedName>
</protein>
<dbReference type="EMBL" id="CAADFP010000006">
    <property type="protein sequence ID" value="VFK23543.1"/>
    <property type="molecule type" value="Genomic_DNA"/>
</dbReference>
<dbReference type="AlphaFoldDB" id="A0A450X2S7"/>
<name>A0A450X2S7_9GAMM</name>
<evidence type="ECO:0000313" key="2">
    <source>
        <dbReference type="EMBL" id="VFK06293.1"/>
    </source>
</evidence>
<evidence type="ECO:0000313" key="3">
    <source>
        <dbReference type="EMBL" id="VFK23543.1"/>
    </source>
</evidence>
<sequence length="88" mass="9495">MVDARSDPPYGPDSGLLLHSKDRGTSHHIRIHVDNAAVFHAGTLLSVSEKNHSGHYCTPRVRHRITTVAAACPVFYAASARTRSTCSG</sequence>
<evidence type="ECO:0000256" key="1">
    <source>
        <dbReference type="SAM" id="MobiDB-lite"/>
    </source>
</evidence>